<evidence type="ECO:0000259" key="4">
    <source>
        <dbReference type="Pfam" id="PF01522"/>
    </source>
</evidence>
<dbReference type="InterPro" id="IPR051398">
    <property type="entry name" value="Polysacch_Deacetylase"/>
</dbReference>
<accession>A0ABV5D849</accession>
<dbReference type="RefSeq" id="WP_226485304.1">
    <property type="nucleotide sequence ID" value="NZ_JAIWPL010000006.1"/>
</dbReference>
<reference evidence="5 6" key="1">
    <citation type="submission" date="2024-01" db="EMBL/GenBank/DDBJ databases">
        <title>Genome mining of biosynthetic gene clusters to explore secondary metabolites of Streptomyces sp.</title>
        <authorList>
            <person name="Baig A."/>
            <person name="Ajitkumar Shintre N."/>
            <person name="Kumar H."/>
            <person name="Anbarasu A."/>
            <person name="Ramaiah S."/>
        </authorList>
    </citation>
    <scope>NUCLEOTIDE SEQUENCE [LARGE SCALE GENOMIC DNA]</scope>
    <source>
        <strain evidence="5 6">A03</strain>
    </source>
</reference>
<dbReference type="EMBL" id="JAYMRR010000004">
    <property type="protein sequence ID" value="MFB8748891.1"/>
    <property type="molecule type" value="Genomic_DNA"/>
</dbReference>
<dbReference type="Pfam" id="PF01522">
    <property type="entry name" value="Polysacc_deac_1"/>
    <property type="match status" value="1"/>
</dbReference>
<protein>
    <submittedName>
        <fullName evidence="5">Polysaccharide deacetylase family protein</fullName>
    </submittedName>
</protein>
<feature type="compositionally biased region" description="Pro residues" evidence="3">
    <location>
        <begin position="100"/>
        <end position="116"/>
    </location>
</feature>
<proteinExistence type="predicted"/>
<dbReference type="InterPro" id="IPR002509">
    <property type="entry name" value="NODB_dom"/>
</dbReference>
<evidence type="ECO:0000313" key="5">
    <source>
        <dbReference type="EMBL" id="MFB8748891.1"/>
    </source>
</evidence>
<dbReference type="Gene3D" id="3.20.20.370">
    <property type="entry name" value="Glycoside hydrolase/deacetylase"/>
    <property type="match status" value="1"/>
</dbReference>
<evidence type="ECO:0000256" key="2">
    <source>
        <dbReference type="ARBA" id="ARBA00022729"/>
    </source>
</evidence>
<evidence type="ECO:0000256" key="1">
    <source>
        <dbReference type="ARBA" id="ARBA00004613"/>
    </source>
</evidence>
<keyword evidence="6" id="KW-1185">Reference proteome</keyword>
<evidence type="ECO:0000313" key="6">
    <source>
        <dbReference type="Proteomes" id="UP001585018"/>
    </source>
</evidence>
<dbReference type="InterPro" id="IPR011330">
    <property type="entry name" value="Glyco_hydro/deAcase_b/a-brl"/>
</dbReference>
<dbReference type="Proteomes" id="UP001585018">
    <property type="component" value="Unassembled WGS sequence"/>
</dbReference>
<dbReference type="PANTHER" id="PTHR34216">
    <property type="match status" value="1"/>
</dbReference>
<gene>
    <name evidence="5" type="ORF">VSS30_08730</name>
</gene>
<feature type="region of interest" description="Disordered" evidence="3">
    <location>
        <begin position="89"/>
        <end position="118"/>
    </location>
</feature>
<organism evidence="5 6">
    <name type="scientific">Streptomyces parvulus</name>
    <dbReference type="NCBI Taxonomy" id="146923"/>
    <lineage>
        <taxon>Bacteria</taxon>
        <taxon>Bacillati</taxon>
        <taxon>Actinomycetota</taxon>
        <taxon>Actinomycetes</taxon>
        <taxon>Kitasatosporales</taxon>
        <taxon>Streptomycetaceae</taxon>
        <taxon>Streptomyces</taxon>
    </lineage>
</organism>
<comment type="caution">
    <text evidence="5">The sequence shown here is derived from an EMBL/GenBank/DDBJ whole genome shotgun (WGS) entry which is preliminary data.</text>
</comment>
<name>A0ABV5D849_9ACTN</name>
<comment type="subcellular location">
    <subcellularLocation>
        <location evidence="1">Secreted</location>
    </subcellularLocation>
</comment>
<keyword evidence="2" id="KW-0732">Signal</keyword>
<evidence type="ECO:0000256" key="3">
    <source>
        <dbReference type="SAM" id="MobiDB-lite"/>
    </source>
</evidence>
<dbReference type="SUPFAM" id="SSF88713">
    <property type="entry name" value="Glycoside hydrolase/deacetylase"/>
    <property type="match status" value="1"/>
</dbReference>
<feature type="domain" description="NodB homology" evidence="4">
    <location>
        <begin position="194"/>
        <end position="310"/>
    </location>
</feature>
<dbReference type="PANTHER" id="PTHR34216:SF3">
    <property type="entry name" value="POLY-BETA-1,6-N-ACETYL-D-GLUCOSAMINE N-DEACETYLASE"/>
    <property type="match status" value="1"/>
</dbReference>
<sequence>MPDPSPGATRAHNALEASRQLVARRKGVPMVVSLRGARQAGTPVTGTADARLADLFETFHADLHPDGADDETALIETLQAVAYDRLLGGESGPHATAPAQPAPLPGDPAEPAPLPGHPAAIGRAATLADLRAGRFLRVMNYHNTPPGMRDELVAELTALARDYAVVTPDDLDRFMRTGRWDLDRPALLVAVYEGYRDNYDVAAAACEEAGVTGWFFVCTAFMDAPAERQYDFALDHRIKLVDENPRGERIAMTWDEVADLHRRGHVVTPHTASHELAERVVTEEDVRREVVEPKLLVDAATGGDAACTAWLAGTHWTGRGVADRALVDAGYRYLFANTMVQRLPDPRD</sequence>